<accession>A0ABR1KUY2</accession>
<keyword evidence="1" id="KW-0812">Transmembrane</keyword>
<organism evidence="2 3">
    <name type="scientific">Phyllosticta citriasiana</name>
    <dbReference type="NCBI Taxonomy" id="595635"/>
    <lineage>
        <taxon>Eukaryota</taxon>
        <taxon>Fungi</taxon>
        <taxon>Dikarya</taxon>
        <taxon>Ascomycota</taxon>
        <taxon>Pezizomycotina</taxon>
        <taxon>Dothideomycetes</taxon>
        <taxon>Dothideomycetes incertae sedis</taxon>
        <taxon>Botryosphaeriales</taxon>
        <taxon>Phyllostictaceae</taxon>
        <taxon>Phyllosticta</taxon>
    </lineage>
</organism>
<feature type="transmembrane region" description="Helical" evidence="1">
    <location>
        <begin position="156"/>
        <end position="176"/>
    </location>
</feature>
<evidence type="ECO:0000313" key="3">
    <source>
        <dbReference type="Proteomes" id="UP001363622"/>
    </source>
</evidence>
<protein>
    <recommendedName>
        <fullName evidence="4">MARVEL domain-containing protein</fullName>
    </recommendedName>
</protein>
<gene>
    <name evidence="2" type="ORF">IWZ03DRAFT_97768</name>
</gene>
<dbReference type="EMBL" id="JBBPHU010000002">
    <property type="protein sequence ID" value="KAK7521609.1"/>
    <property type="molecule type" value="Genomic_DNA"/>
</dbReference>
<proteinExistence type="predicted"/>
<evidence type="ECO:0000256" key="1">
    <source>
        <dbReference type="SAM" id="Phobius"/>
    </source>
</evidence>
<feature type="transmembrane region" description="Helical" evidence="1">
    <location>
        <begin position="88"/>
        <end position="106"/>
    </location>
</feature>
<reference evidence="2 3" key="1">
    <citation type="submission" date="2024-04" db="EMBL/GenBank/DDBJ databases">
        <title>Phyllosticta paracitricarpa is synonymous to the EU quarantine fungus P. citricarpa based on phylogenomic analyses.</title>
        <authorList>
            <consortium name="Lawrence Berkeley National Laboratory"/>
            <person name="Van Ingen-Buijs V.A."/>
            <person name="Van Westerhoven A.C."/>
            <person name="Haridas S."/>
            <person name="Skiadas P."/>
            <person name="Martin F."/>
            <person name="Groenewald J.Z."/>
            <person name="Crous P.W."/>
            <person name="Seidl M.F."/>
        </authorList>
    </citation>
    <scope>NUCLEOTIDE SEQUENCE [LARGE SCALE GENOMIC DNA]</scope>
    <source>
        <strain evidence="2 3">CBS 123371</strain>
    </source>
</reference>
<keyword evidence="1" id="KW-1133">Transmembrane helix</keyword>
<feature type="transmembrane region" description="Helical" evidence="1">
    <location>
        <begin position="57"/>
        <end position="81"/>
    </location>
</feature>
<comment type="caution">
    <text evidence="2">The sequence shown here is derived from an EMBL/GenBank/DDBJ whole genome shotgun (WGS) entry which is preliminary data.</text>
</comment>
<evidence type="ECO:0008006" key="4">
    <source>
        <dbReference type="Google" id="ProtNLM"/>
    </source>
</evidence>
<sequence length="184" mass="20622">MARSVVRRAVVVREKYYWPNLQLAFWTIVMLATAGVILGIFAEFIRIQNQLGVGIPWLFPFGVTVGALLYVFLILEILLIIGRRLVPGIMILGSVILLVLFVTGAIDTGIQLFGNDANVNGNCDRFVDNDEQRGISVNTLAWLEQDSICSSWDAAFAFWIIGSAFFVYMIIMASMVNRNQYVYS</sequence>
<dbReference type="Proteomes" id="UP001363622">
    <property type="component" value="Unassembled WGS sequence"/>
</dbReference>
<name>A0ABR1KUY2_9PEZI</name>
<evidence type="ECO:0000313" key="2">
    <source>
        <dbReference type="EMBL" id="KAK7521609.1"/>
    </source>
</evidence>
<feature type="transmembrane region" description="Helical" evidence="1">
    <location>
        <begin position="21"/>
        <end position="45"/>
    </location>
</feature>
<keyword evidence="3" id="KW-1185">Reference proteome</keyword>
<keyword evidence="1" id="KW-0472">Membrane</keyword>